<comment type="caution">
    <text evidence="1">The sequence shown here is derived from an EMBL/GenBank/DDBJ whole genome shotgun (WGS) entry which is preliminary data.</text>
</comment>
<dbReference type="Proteomes" id="UP000605992">
    <property type="component" value="Unassembled WGS sequence"/>
</dbReference>
<evidence type="ECO:0000313" key="2">
    <source>
        <dbReference type="Proteomes" id="UP000605992"/>
    </source>
</evidence>
<evidence type="ECO:0000313" key="1">
    <source>
        <dbReference type="EMBL" id="GII57010.1"/>
    </source>
</evidence>
<organism evidence="1 2">
    <name type="scientific">Planotetraspora thailandica</name>
    <dbReference type="NCBI Taxonomy" id="487172"/>
    <lineage>
        <taxon>Bacteria</taxon>
        <taxon>Bacillati</taxon>
        <taxon>Actinomycetota</taxon>
        <taxon>Actinomycetes</taxon>
        <taxon>Streptosporangiales</taxon>
        <taxon>Streptosporangiaceae</taxon>
        <taxon>Planotetraspora</taxon>
    </lineage>
</organism>
<gene>
    <name evidence="1" type="ORF">Pth03_53990</name>
</gene>
<reference evidence="1" key="1">
    <citation type="submission" date="2021-01" db="EMBL/GenBank/DDBJ databases">
        <title>Whole genome shotgun sequence of Planotetraspora thailandica NBRC 104271.</title>
        <authorList>
            <person name="Komaki H."/>
            <person name="Tamura T."/>
        </authorList>
    </citation>
    <scope>NUCLEOTIDE SEQUENCE</scope>
    <source>
        <strain evidence="1">NBRC 104271</strain>
    </source>
</reference>
<dbReference type="AlphaFoldDB" id="A0A8J3V6P8"/>
<protein>
    <submittedName>
        <fullName evidence="1">Uncharacterized protein</fullName>
    </submittedName>
</protein>
<proteinExistence type="predicted"/>
<name>A0A8J3V6P8_9ACTN</name>
<sequence length="63" mass="6867">MGFLRMKEKTPAGFRAMVAGMAPGHMPVMCPRSPERHFQAEFAMPAGTGGRLTLWSPPARHGD</sequence>
<keyword evidence="2" id="KW-1185">Reference proteome</keyword>
<accession>A0A8J3V6P8</accession>
<dbReference type="EMBL" id="BOOR01000043">
    <property type="protein sequence ID" value="GII57010.1"/>
    <property type="molecule type" value="Genomic_DNA"/>
</dbReference>